<feature type="compositionally biased region" description="Polar residues" evidence="1">
    <location>
        <begin position="351"/>
        <end position="363"/>
    </location>
</feature>
<feature type="region of interest" description="Disordered" evidence="1">
    <location>
        <begin position="440"/>
        <end position="461"/>
    </location>
</feature>
<dbReference type="Proteomes" id="UP000008142">
    <property type="component" value="Unassembled WGS sequence"/>
</dbReference>
<dbReference type="Proteomes" id="UP000663419">
    <property type="component" value="Chromosome 5"/>
</dbReference>
<gene>
    <name evidence="2" type="ORF">HCEG_05637</name>
    <name evidence="3" type="ORF">I7I53_05432</name>
</gene>
<feature type="compositionally biased region" description="Polar residues" evidence="1">
    <location>
        <begin position="640"/>
        <end position="649"/>
    </location>
</feature>
<evidence type="ECO:0000256" key="1">
    <source>
        <dbReference type="SAM" id="MobiDB-lite"/>
    </source>
</evidence>
<dbReference type="AlphaFoldDB" id="F0UIM3"/>
<organism evidence="4">
    <name type="scientific">Ajellomyces capsulatus (strain H88)</name>
    <name type="common">Darling's disease fungus</name>
    <name type="synonym">Histoplasma capsulatum</name>
    <dbReference type="NCBI Taxonomy" id="544711"/>
    <lineage>
        <taxon>Eukaryota</taxon>
        <taxon>Fungi</taxon>
        <taxon>Dikarya</taxon>
        <taxon>Ascomycota</taxon>
        <taxon>Pezizomycotina</taxon>
        <taxon>Eurotiomycetes</taxon>
        <taxon>Eurotiomycetidae</taxon>
        <taxon>Onygenales</taxon>
        <taxon>Ajellomycetaceae</taxon>
        <taxon>Histoplasma</taxon>
    </lineage>
</organism>
<name>F0UIM3_AJEC8</name>
<feature type="compositionally biased region" description="Low complexity" evidence="1">
    <location>
        <begin position="46"/>
        <end position="57"/>
    </location>
</feature>
<feature type="compositionally biased region" description="Acidic residues" evidence="1">
    <location>
        <begin position="114"/>
        <end position="135"/>
    </location>
</feature>
<dbReference type="EMBL" id="DS990639">
    <property type="protein sequence ID" value="EGC46422.1"/>
    <property type="molecule type" value="Genomic_DNA"/>
</dbReference>
<sequence length="696" mass="77370">MAFRLPTRLPQRQPAHTGAPQPSSLEIRSAVAKPQNPHQQHHHHPQQQQEQQQQEQEQQQHEVEESTEWVLFSPSQAGSTTACTHTTSTAKTPRTAGLSQVSDFGSLDSPQSQSEDDELDDDQLEDDTAELDSLDDGLHAFREPSGYRMISTEAAPHDSAILPTHDGLGMFAPSSQDVQDQLWQHEQHNPRRRREGKHRRRSSEQKQLETMEEIQAREIEYDRWRRIEQWRTEQSRALLQEFEKETRWRRNSRAGHAGERLVARQALGSGTWEIDLETNARELSAQEARSSQAGELQDDDGGAGAAAADDESFWRRITRKVIQDLIGIDQSLLSVILGESLVPEQREQDGRSTLNDLSDTTSNRLHEPLNMGGVMTAVDDTPRTGDYWHERLLERIARELGILVHQLCEHPGAFSTYVRSSASISKQYAGIPIISPPPSTTISSILPPQSPSNNTTSNPASTYSPHYEFGPTLQDAVTSAFEIGEEAPLSPYNLNTQPVPSAAAGQFPSSCEAISETSRLEREREYWERELDVKMVFHFLRNRFIRNIPFTSDNEKNTSSLRRSSATALSAFPIDEQDPSHRAAIIRQHHPLVAHAHARSQSQSQRSIARQQAQRSSTSVSGSSVAGPISPLLRHRIRHPSSSCTSQNARMPVVSGKRTMAGGSGSSRHYWDIGGSVGSGSVVVSAVGGTGTWVDV</sequence>
<evidence type="ECO:0000313" key="2">
    <source>
        <dbReference type="EMBL" id="EGC46422.1"/>
    </source>
</evidence>
<feature type="region of interest" description="Disordered" evidence="1">
    <location>
        <begin position="344"/>
        <end position="368"/>
    </location>
</feature>
<feature type="region of interest" description="Disordered" evidence="1">
    <location>
        <begin position="159"/>
        <end position="208"/>
    </location>
</feature>
<reference evidence="3" key="2">
    <citation type="submission" date="2021-01" db="EMBL/GenBank/DDBJ databases">
        <title>Chromosome-level genome assembly of a human fungal pathogen reveals clustering of transcriptionally co-regulated genes.</title>
        <authorList>
            <person name="Voorhies M."/>
            <person name="Cohen S."/>
            <person name="Shea T.P."/>
            <person name="Petrus S."/>
            <person name="Munoz J.F."/>
            <person name="Poplawski S."/>
            <person name="Goldman W.E."/>
            <person name="Michael T."/>
            <person name="Cuomo C.A."/>
            <person name="Sil A."/>
            <person name="Beyhan S."/>
        </authorList>
    </citation>
    <scope>NUCLEOTIDE SEQUENCE</scope>
    <source>
        <strain evidence="3">H88</strain>
    </source>
</reference>
<accession>F0UIM3</accession>
<dbReference type="OrthoDB" id="5402147at2759"/>
<dbReference type="HOGENOM" id="CLU_017407_0_0_1"/>
<feature type="region of interest" description="Disordered" evidence="1">
    <location>
        <begin position="596"/>
        <end position="649"/>
    </location>
</feature>
<evidence type="ECO:0000313" key="3">
    <source>
        <dbReference type="EMBL" id="QSS57044.1"/>
    </source>
</evidence>
<feature type="compositionally biased region" description="Low complexity" evidence="1">
    <location>
        <begin position="599"/>
        <end position="625"/>
    </location>
</feature>
<proteinExistence type="predicted"/>
<feature type="region of interest" description="Disordered" evidence="1">
    <location>
        <begin position="283"/>
        <end position="308"/>
    </location>
</feature>
<feature type="compositionally biased region" description="Low complexity" evidence="1">
    <location>
        <begin position="79"/>
        <end position="92"/>
    </location>
</feature>
<dbReference type="EMBL" id="CP069106">
    <property type="protein sequence ID" value="QSS57044.1"/>
    <property type="molecule type" value="Genomic_DNA"/>
</dbReference>
<feature type="region of interest" description="Disordered" evidence="1">
    <location>
        <begin position="1"/>
        <end position="139"/>
    </location>
</feature>
<dbReference type="OMA" id="IIRQHHP"/>
<feature type="compositionally biased region" description="Polar residues" evidence="1">
    <location>
        <begin position="173"/>
        <end position="182"/>
    </location>
</feature>
<evidence type="ECO:0000313" key="4">
    <source>
        <dbReference type="Proteomes" id="UP000008142"/>
    </source>
</evidence>
<reference evidence="4" key="1">
    <citation type="submission" date="2008-07" db="EMBL/GenBank/DDBJ databases">
        <title>Annotation of Ajellomyces capsulatus strain H88.</title>
        <authorList>
            <person name="Champion M."/>
            <person name="Cuomo C."/>
            <person name="Ma L.-J."/>
            <person name="Henn M.R."/>
            <person name="Sil A."/>
            <person name="Goldman B."/>
            <person name="Young S.K."/>
            <person name="Kodira C.D."/>
            <person name="Zeng Q."/>
            <person name="Koehrsen M."/>
            <person name="Alvarado L."/>
            <person name="Berlin A."/>
            <person name="Borenstein D."/>
            <person name="Chen Z."/>
            <person name="Engels R."/>
            <person name="Freedman E."/>
            <person name="Gellesch M."/>
            <person name="Goldberg J."/>
            <person name="Griggs A."/>
            <person name="Gujja S."/>
            <person name="Heiman D."/>
            <person name="Hepburn T."/>
            <person name="Howarth C."/>
            <person name="Jen D."/>
            <person name="Larson L."/>
            <person name="Lewis B."/>
            <person name="Mehta T."/>
            <person name="Park D."/>
            <person name="Pearson M."/>
            <person name="Roberts A."/>
            <person name="Saif S."/>
            <person name="Shea T."/>
            <person name="Shenoy N."/>
            <person name="Sisk P."/>
            <person name="Stolte C."/>
            <person name="Sykes S."/>
            <person name="Walk T."/>
            <person name="White J."/>
            <person name="Yandava C."/>
            <person name="Klein B."/>
            <person name="McEwen J.G."/>
            <person name="Puccia R."/>
            <person name="Goldman G.H."/>
            <person name="Felipe M.S."/>
            <person name="Nino-Vega G."/>
            <person name="San-Blas G."/>
            <person name="Taylor J."/>
            <person name="Mendoza L."/>
            <person name="Galagan J."/>
            <person name="Nusbaum C."/>
            <person name="Birren B."/>
        </authorList>
    </citation>
    <scope>NUCLEOTIDE SEQUENCE [LARGE SCALE GENOMIC DNA]</scope>
    <source>
        <strain evidence="4">H88</strain>
    </source>
</reference>
<dbReference type="VEuPathDB" id="FungiDB:I7I53_05432"/>
<protein>
    <submittedName>
        <fullName evidence="2">Uncharacterized protein</fullName>
    </submittedName>
</protein>
<feature type="compositionally biased region" description="Basic residues" evidence="1">
    <location>
        <begin position="190"/>
        <end position="201"/>
    </location>
</feature>